<accession>A0A2U3KKL7</accession>
<protein>
    <submittedName>
        <fullName evidence="1">Uncharacterized protein</fullName>
    </submittedName>
</protein>
<organism evidence="1 2">
    <name type="scientific">Candidatus Sulfotelmatobacter kueseliae</name>
    <dbReference type="NCBI Taxonomy" id="2042962"/>
    <lineage>
        <taxon>Bacteria</taxon>
        <taxon>Pseudomonadati</taxon>
        <taxon>Acidobacteriota</taxon>
        <taxon>Terriglobia</taxon>
        <taxon>Terriglobales</taxon>
        <taxon>Candidatus Korobacteraceae</taxon>
        <taxon>Candidatus Sulfotelmatobacter</taxon>
    </lineage>
</organism>
<dbReference type="Proteomes" id="UP000238701">
    <property type="component" value="Unassembled WGS sequence"/>
</dbReference>
<evidence type="ECO:0000313" key="1">
    <source>
        <dbReference type="EMBL" id="SPF40208.1"/>
    </source>
</evidence>
<gene>
    <name evidence="1" type="ORF">SBA1_30059</name>
</gene>
<evidence type="ECO:0000313" key="2">
    <source>
        <dbReference type="Proteomes" id="UP000238701"/>
    </source>
</evidence>
<proteinExistence type="predicted"/>
<name>A0A2U3KKL7_9BACT</name>
<sequence length="54" mass="5923">MTQPSASQQIPRVGQVRWSNAYVSEGQDLARHLSFGEQSLALVIKVKAPLSIQT</sequence>
<reference evidence="2" key="1">
    <citation type="submission" date="2018-02" db="EMBL/GenBank/DDBJ databases">
        <authorList>
            <person name="Hausmann B."/>
        </authorList>
    </citation>
    <scope>NUCLEOTIDE SEQUENCE [LARGE SCALE GENOMIC DNA]</scope>
    <source>
        <strain evidence="2">Peat soil MAG SbA1</strain>
    </source>
</reference>
<dbReference type="EMBL" id="OMOD01000122">
    <property type="protein sequence ID" value="SPF40208.1"/>
    <property type="molecule type" value="Genomic_DNA"/>
</dbReference>
<dbReference type="AlphaFoldDB" id="A0A2U3KKL7"/>